<keyword evidence="3 6" id="KW-0812">Transmembrane</keyword>
<sequence length="341" mass="36998">MLILTNAIWGATFPMMKGLNFQVDAHFGVTDVTASGWLRCSAAAWMISIRFGLALAMFVVFFRSVMRRVRWPHAISGATMGVFFFFGMLVQVIGLGTISASRSGFLTSLAVVFTPLFSTILRRRLPRATVMAGVAVALAGVSVLTEMVVIGDGSVRIASDALQRWTWGDSLTILGACFFSCHILLVDVLGKRYESIAFTPAMFATAMVLGGVTFGLLKTSVPEIPIDQSWTSLTVQPQFFGLIAALGLFPSLLAFAWMNKYQPYLSAVQAAVIYTSEPFFASTWAMFLPGILAVFCSVPYLNESFSSPLLVGGVLILTANVLALWPQKSRANEKPNDVTIV</sequence>
<dbReference type="Pfam" id="PF00892">
    <property type="entry name" value="EamA"/>
    <property type="match status" value="1"/>
</dbReference>
<evidence type="ECO:0000256" key="2">
    <source>
        <dbReference type="ARBA" id="ARBA00022475"/>
    </source>
</evidence>
<dbReference type="PANTHER" id="PTHR42920:SF5">
    <property type="entry name" value="EAMA DOMAIN-CONTAINING PROTEIN"/>
    <property type="match status" value="1"/>
</dbReference>
<dbReference type="PANTHER" id="PTHR42920">
    <property type="entry name" value="OS03G0707200 PROTEIN-RELATED"/>
    <property type="match status" value="1"/>
</dbReference>
<protein>
    <submittedName>
        <fullName evidence="8">EamA-like transporter family protein</fullName>
    </submittedName>
</protein>
<feature type="transmembrane region" description="Helical" evidence="6">
    <location>
        <begin position="104"/>
        <end position="121"/>
    </location>
</feature>
<dbReference type="EMBL" id="SJPX01000005">
    <property type="protein sequence ID" value="TWU48027.1"/>
    <property type="molecule type" value="Genomic_DNA"/>
</dbReference>
<dbReference type="GO" id="GO:0005886">
    <property type="term" value="C:plasma membrane"/>
    <property type="evidence" value="ECO:0007669"/>
    <property type="project" value="UniProtKB-SubCell"/>
</dbReference>
<evidence type="ECO:0000313" key="9">
    <source>
        <dbReference type="Proteomes" id="UP000317977"/>
    </source>
</evidence>
<evidence type="ECO:0000259" key="7">
    <source>
        <dbReference type="Pfam" id="PF00892"/>
    </source>
</evidence>
<feature type="transmembrane region" description="Helical" evidence="6">
    <location>
        <begin position="74"/>
        <end position="98"/>
    </location>
</feature>
<dbReference type="AlphaFoldDB" id="A0A5C6EIW1"/>
<keyword evidence="2" id="KW-1003">Cell membrane</keyword>
<feature type="transmembrane region" description="Helical" evidence="6">
    <location>
        <begin position="196"/>
        <end position="217"/>
    </location>
</feature>
<feature type="transmembrane region" description="Helical" evidence="6">
    <location>
        <begin position="170"/>
        <end position="189"/>
    </location>
</feature>
<dbReference type="InterPro" id="IPR051258">
    <property type="entry name" value="Diverse_Substrate_Transporter"/>
</dbReference>
<feature type="transmembrane region" description="Helical" evidence="6">
    <location>
        <begin position="307"/>
        <end position="325"/>
    </location>
</feature>
<evidence type="ECO:0000256" key="4">
    <source>
        <dbReference type="ARBA" id="ARBA00022989"/>
    </source>
</evidence>
<organism evidence="8 9">
    <name type="scientific">Rubripirellula reticaptiva</name>
    <dbReference type="NCBI Taxonomy" id="2528013"/>
    <lineage>
        <taxon>Bacteria</taxon>
        <taxon>Pseudomonadati</taxon>
        <taxon>Planctomycetota</taxon>
        <taxon>Planctomycetia</taxon>
        <taxon>Pirellulales</taxon>
        <taxon>Pirellulaceae</taxon>
        <taxon>Rubripirellula</taxon>
    </lineage>
</organism>
<evidence type="ECO:0000256" key="5">
    <source>
        <dbReference type="ARBA" id="ARBA00023136"/>
    </source>
</evidence>
<evidence type="ECO:0000256" key="1">
    <source>
        <dbReference type="ARBA" id="ARBA00004651"/>
    </source>
</evidence>
<comment type="caution">
    <text evidence="8">The sequence shown here is derived from an EMBL/GenBank/DDBJ whole genome shotgun (WGS) entry which is preliminary data.</text>
</comment>
<keyword evidence="5 6" id="KW-0472">Membrane</keyword>
<keyword evidence="9" id="KW-1185">Reference proteome</keyword>
<proteinExistence type="predicted"/>
<evidence type="ECO:0000313" key="8">
    <source>
        <dbReference type="EMBL" id="TWU48027.1"/>
    </source>
</evidence>
<dbReference type="InterPro" id="IPR000620">
    <property type="entry name" value="EamA_dom"/>
</dbReference>
<feature type="transmembrane region" description="Helical" evidence="6">
    <location>
        <begin position="42"/>
        <end position="62"/>
    </location>
</feature>
<feature type="transmembrane region" description="Helical" evidence="6">
    <location>
        <begin position="128"/>
        <end position="150"/>
    </location>
</feature>
<dbReference type="OrthoDB" id="243583at2"/>
<evidence type="ECO:0000256" key="3">
    <source>
        <dbReference type="ARBA" id="ARBA00022692"/>
    </source>
</evidence>
<accession>A0A5C6EIW1</accession>
<feature type="transmembrane region" description="Helical" evidence="6">
    <location>
        <begin position="279"/>
        <end position="301"/>
    </location>
</feature>
<feature type="transmembrane region" description="Helical" evidence="6">
    <location>
        <begin position="237"/>
        <end position="258"/>
    </location>
</feature>
<gene>
    <name evidence="8" type="ORF">Poly59_48710</name>
</gene>
<feature type="domain" description="EamA" evidence="7">
    <location>
        <begin position="2"/>
        <end position="144"/>
    </location>
</feature>
<comment type="subcellular location">
    <subcellularLocation>
        <location evidence="1">Cell membrane</location>
        <topology evidence="1">Multi-pass membrane protein</topology>
    </subcellularLocation>
</comment>
<reference evidence="8 9" key="1">
    <citation type="submission" date="2019-02" db="EMBL/GenBank/DDBJ databases">
        <title>Deep-cultivation of Planctomycetes and their phenomic and genomic characterization uncovers novel biology.</title>
        <authorList>
            <person name="Wiegand S."/>
            <person name="Jogler M."/>
            <person name="Boedeker C."/>
            <person name="Pinto D."/>
            <person name="Vollmers J."/>
            <person name="Rivas-Marin E."/>
            <person name="Kohn T."/>
            <person name="Peeters S.H."/>
            <person name="Heuer A."/>
            <person name="Rast P."/>
            <person name="Oberbeckmann S."/>
            <person name="Bunk B."/>
            <person name="Jeske O."/>
            <person name="Meyerdierks A."/>
            <person name="Storesund J.E."/>
            <person name="Kallscheuer N."/>
            <person name="Luecker S."/>
            <person name="Lage O.M."/>
            <person name="Pohl T."/>
            <person name="Merkel B.J."/>
            <person name="Hornburger P."/>
            <person name="Mueller R.-W."/>
            <person name="Bruemmer F."/>
            <person name="Labrenz M."/>
            <person name="Spormann A.M."/>
            <person name="Op Den Camp H."/>
            <person name="Overmann J."/>
            <person name="Amann R."/>
            <person name="Jetten M.S.M."/>
            <person name="Mascher T."/>
            <person name="Medema M.H."/>
            <person name="Devos D.P."/>
            <person name="Kaster A.-K."/>
            <person name="Ovreas L."/>
            <person name="Rohde M."/>
            <person name="Galperin M.Y."/>
            <person name="Jogler C."/>
        </authorList>
    </citation>
    <scope>NUCLEOTIDE SEQUENCE [LARGE SCALE GENOMIC DNA]</scope>
    <source>
        <strain evidence="8 9">Poly59</strain>
    </source>
</reference>
<evidence type="ECO:0000256" key="6">
    <source>
        <dbReference type="SAM" id="Phobius"/>
    </source>
</evidence>
<keyword evidence="4 6" id="KW-1133">Transmembrane helix</keyword>
<dbReference type="SUPFAM" id="SSF103481">
    <property type="entry name" value="Multidrug resistance efflux transporter EmrE"/>
    <property type="match status" value="1"/>
</dbReference>
<dbReference type="InterPro" id="IPR037185">
    <property type="entry name" value="EmrE-like"/>
</dbReference>
<dbReference type="Proteomes" id="UP000317977">
    <property type="component" value="Unassembled WGS sequence"/>
</dbReference>
<name>A0A5C6EIW1_9BACT</name>